<proteinExistence type="predicted"/>
<sequence length="107" mass="11187">MSPENSSTLSSSPPSLSDSLAVSPSPSPISAYFSLFLIAATPLSTPLPCHPVVVLAIVAAGSGCHQGRRRCAPLSFVSFDGRIYRGSRCGRNGKNVTFVTEEANADF</sequence>
<reference evidence="2 3" key="1">
    <citation type="submission" date="2024-06" db="EMBL/GenBank/DDBJ databases">
        <title>A chromosome level genome sequence of Diviner's sage (Salvia divinorum).</title>
        <authorList>
            <person name="Ford S.A."/>
            <person name="Ro D.-K."/>
            <person name="Ness R.W."/>
            <person name="Phillips M.A."/>
        </authorList>
    </citation>
    <scope>NUCLEOTIDE SEQUENCE [LARGE SCALE GENOMIC DNA]</scope>
    <source>
        <strain evidence="2">SAF-2024a</strain>
        <tissue evidence="2">Leaf</tissue>
    </source>
</reference>
<protein>
    <submittedName>
        <fullName evidence="2">Uncharacterized protein</fullName>
    </submittedName>
</protein>
<dbReference type="EMBL" id="JBEAFC010000009">
    <property type="protein sequence ID" value="KAL1540712.1"/>
    <property type="molecule type" value="Genomic_DNA"/>
</dbReference>
<evidence type="ECO:0000256" key="1">
    <source>
        <dbReference type="SAM" id="MobiDB-lite"/>
    </source>
</evidence>
<evidence type="ECO:0000313" key="2">
    <source>
        <dbReference type="EMBL" id="KAL1540712.1"/>
    </source>
</evidence>
<name>A0ABD1G9A6_SALDI</name>
<feature type="region of interest" description="Disordered" evidence="1">
    <location>
        <begin position="1"/>
        <end position="25"/>
    </location>
</feature>
<accession>A0ABD1G9A6</accession>
<organism evidence="2 3">
    <name type="scientific">Salvia divinorum</name>
    <name type="common">Maria pastora</name>
    <name type="synonym">Diviner's sage</name>
    <dbReference type="NCBI Taxonomy" id="28513"/>
    <lineage>
        <taxon>Eukaryota</taxon>
        <taxon>Viridiplantae</taxon>
        <taxon>Streptophyta</taxon>
        <taxon>Embryophyta</taxon>
        <taxon>Tracheophyta</taxon>
        <taxon>Spermatophyta</taxon>
        <taxon>Magnoliopsida</taxon>
        <taxon>eudicotyledons</taxon>
        <taxon>Gunneridae</taxon>
        <taxon>Pentapetalae</taxon>
        <taxon>asterids</taxon>
        <taxon>lamiids</taxon>
        <taxon>Lamiales</taxon>
        <taxon>Lamiaceae</taxon>
        <taxon>Nepetoideae</taxon>
        <taxon>Mentheae</taxon>
        <taxon>Salviinae</taxon>
        <taxon>Salvia</taxon>
        <taxon>Salvia subgen. Calosphace</taxon>
    </lineage>
</organism>
<dbReference type="AlphaFoldDB" id="A0ABD1G9A6"/>
<evidence type="ECO:0000313" key="3">
    <source>
        <dbReference type="Proteomes" id="UP001567538"/>
    </source>
</evidence>
<gene>
    <name evidence="2" type="ORF">AAHA92_25024</name>
</gene>
<keyword evidence="3" id="KW-1185">Reference proteome</keyword>
<feature type="compositionally biased region" description="Low complexity" evidence="1">
    <location>
        <begin position="1"/>
        <end position="24"/>
    </location>
</feature>
<dbReference type="Proteomes" id="UP001567538">
    <property type="component" value="Unassembled WGS sequence"/>
</dbReference>
<comment type="caution">
    <text evidence="2">The sequence shown here is derived from an EMBL/GenBank/DDBJ whole genome shotgun (WGS) entry which is preliminary data.</text>
</comment>